<reference evidence="13" key="1">
    <citation type="journal article" date="2023" name="Commun. Biol.">
        <title>Genome analysis of Parmales, the sister group of diatoms, reveals the evolutionary specialization of diatoms from phago-mixotrophs to photoautotrophs.</title>
        <authorList>
            <person name="Ban H."/>
            <person name="Sato S."/>
            <person name="Yoshikawa S."/>
            <person name="Yamada K."/>
            <person name="Nakamura Y."/>
            <person name="Ichinomiya M."/>
            <person name="Sato N."/>
            <person name="Blanc-Mathieu R."/>
            <person name="Endo H."/>
            <person name="Kuwata A."/>
            <person name="Ogata H."/>
        </authorList>
    </citation>
    <scope>NUCLEOTIDE SEQUENCE [LARGE SCALE GENOMIC DNA]</scope>
</reference>
<accession>A0A9W7GGC3</accession>
<dbReference type="SFLD" id="SFLDS00029">
    <property type="entry name" value="Radical_SAM"/>
    <property type="match status" value="1"/>
</dbReference>
<dbReference type="PANTHER" id="PTHR13930">
    <property type="entry name" value="S-ADENOSYL-L-METHIONINE-DEPENDENT TRNA 4-DEMETHYLWYOSINE SYNTHASE"/>
    <property type="match status" value="1"/>
</dbReference>
<dbReference type="GO" id="GO:0046872">
    <property type="term" value="F:metal ion binding"/>
    <property type="evidence" value="ECO:0007669"/>
    <property type="project" value="UniProtKB-KW"/>
</dbReference>
<comment type="catalytic activity">
    <reaction evidence="9">
        <text>N(1)-methylguanosine(37) in tRNA(Phe) + pyruvate + S-adenosyl-L-methionine = 4-demethylwyosine(37) in tRNA(Phe) + 5'-deoxyadenosine + L-methionine + CO2 + H2O</text>
        <dbReference type="Rhea" id="RHEA:36347"/>
        <dbReference type="Rhea" id="RHEA-COMP:10164"/>
        <dbReference type="Rhea" id="RHEA-COMP:10165"/>
        <dbReference type="ChEBI" id="CHEBI:15361"/>
        <dbReference type="ChEBI" id="CHEBI:15377"/>
        <dbReference type="ChEBI" id="CHEBI:16526"/>
        <dbReference type="ChEBI" id="CHEBI:17319"/>
        <dbReference type="ChEBI" id="CHEBI:57844"/>
        <dbReference type="ChEBI" id="CHEBI:59789"/>
        <dbReference type="ChEBI" id="CHEBI:64315"/>
        <dbReference type="ChEBI" id="CHEBI:73542"/>
        <dbReference type="EC" id="4.1.3.44"/>
    </reaction>
</comment>
<evidence type="ECO:0000313" key="12">
    <source>
        <dbReference type="EMBL" id="GMI44510.1"/>
    </source>
</evidence>
<dbReference type="CDD" id="cd01335">
    <property type="entry name" value="Radical_SAM"/>
    <property type="match status" value="1"/>
</dbReference>
<dbReference type="InterPro" id="IPR013917">
    <property type="entry name" value="tRNA_wybutosine-synth"/>
</dbReference>
<dbReference type="SUPFAM" id="SSF102114">
    <property type="entry name" value="Radical SAM enzymes"/>
    <property type="match status" value="1"/>
</dbReference>
<evidence type="ECO:0000256" key="5">
    <source>
        <dbReference type="ARBA" id="ARBA00022723"/>
    </source>
</evidence>
<evidence type="ECO:0000256" key="9">
    <source>
        <dbReference type="ARBA" id="ARBA00049466"/>
    </source>
</evidence>
<dbReference type="InterPro" id="IPR058240">
    <property type="entry name" value="rSAM_sf"/>
</dbReference>
<dbReference type="InterPro" id="IPR007197">
    <property type="entry name" value="rSAM"/>
</dbReference>
<proteinExistence type="predicted"/>
<sequence>MRELGATPIAGVGKGDVESGDIEREFDKWAASVGEKIGYCMEWNYGFKGGVVEGKNGVEGRGKNKGKNKRKGKGKGKMEEKKEEIKEEGGCCGGGGDDKGGKLGGDNCGCKSDKSDSAPTGGCCKSDDAPKEEEDDGKGAWDDLSEGSAQDSGDEEDDDDGGSMGVADVEDMGGVMEKTDKEAQKKPRRKRKEEEKKDMVTPKQARALKKEGYKLIGSHSAVKLCRWTKHQLRGRGGCYKHSFYGITSYQCMEATPSLACANKCTFCWRHHKNPVGRTWRWKEDDPGFIVEQAVEEHVKMIKGTKGIPGVVMERWEEAHTVKHCALSLVGEPIMYPRINELLGEMHNRGISTFLVTNGQHPEAIERLVPVTQLYVSVDAATKETLEEIDRPLFKDAFERLKRSLRYLRDKGQRTVARLTIVKGWNSEDIDDYADLVALGRVSFVEMKGVTFCGTSDASNLNMSNSPWHHEVVEFAEKLRRRLKVLHGRGGMEACPEYELACEHKHSCSVLLARVDLFKEVREDGTNKWNTWIDYPEFQRLAAREKVGGGKFTVTDYKAECPKWAVIGAKEEGFDPTETRVRKKGKKPLYTKFDEGGVPTHDWEGNVIGREVRIELEKKMEEEVRKFKKENDNMMGDEMSVVTDSVRGRTKERTVTDPRLMFRGLTVGKY</sequence>
<evidence type="ECO:0000256" key="4">
    <source>
        <dbReference type="ARBA" id="ARBA00022694"/>
    </source>
</evidence>
<keyword evidence="5" id="KW-0479">Metal-binding</keyword>
<dbReference type="GO" id="GO:0031591">
    <property type="term" value="P:wybutosine biosynthetic process"/>
    <property type="evidence" value="ECO:0007669"/>
    <property type="project" value="TreeGrafter"/>
</dbReference>
<dbReference type="Pfam" id="PF04055">
    <property type="entry name" value="Radical_SAM"/>
    <property type="match status" value="1"/>
</dbReference>
<dbReference type="EMBL" id="BRYA01000219">
    <property type="protein sequence ID" value="GMI44510.1"/>
    <property type="molecule type" value="Genomic_DNA"/>
</dbReference>
<comment type="cofactor">
    <cofactor evidence="1">
        <name>[4Fe-4S] cluster</name>
        <dbReference type="ChEBI" id="CHEBI:49883"/>
    </cofactor>
</comment>
<dbReference type="AlphaFoldDB" id="A0A9W7GGC3"/>
<feature type="region of interest" description="Disordered" evidence="10">
    <location>
        <begin position="51"/>
        <end position="204"/>
    </location>
</feature>
<dbReference type="PROSITE" id="PS51918">
    <property type="entry name" value="RADICAL_SAM"/>
    <property type="match status" value="1"/>
</dbReference>
<dbReference type="SFLD" id="SFLDG01071">
    <property type="entry name" value="tRNA_wybutosine-synthesizing"/>
    <property type="match status" value="1"/>
</dbReference>
<keyword evidence="13" id="KW-1185">Reference proteome</keyword>
<evidence type="ECO:0000313" key="13">
    <source>
        <dbReference type="Proteomes" id="UP001165065"/>
    </source>
</evidence>
<feature type="compositionally biased region" description="Acidic residues" evidence="10">
    <location>
        <begin position="152"/>
        <end position="161"/>
    </location>
</feature>
<evidence type="ECO:0000256" key="1">
    <source>
        <dbReference type="ARBA" id="ARBA00001966"/>
    </source>
</evidence>
<evidence type="ECO:0000256" key="8">
    <source>
        <dbReference type="ARBA" id="ARBA00023239"/>
    </source>
</evidence>
<dbReference type="PANTHER" id="PTHR13930:SF0">
    <property type="entry name" value="S-ADENOSYL-L-METHIONINE-DEPENDENT TRNA 4-DEMETHYLWYOSINE SYNTHASE TYW1-RELATED"/>
    <property type="match status" value="1"/>
</dbReference>
<dbReference type="OrthoDB" id="271553at2759"/>
<dbReference type="Pfam" id="PF08608">
    <property type="entry name" value="Wyosine_form"/>
    <property type="match status" value="1"/>
</dbReference>
<feature type="compositionally biased region" description="Basic residues" evidence="10">
    <location>
        <begin position="63"/>
        <end position="75"/>
    </location>
</feature>
<evidence type="ECO:0000256" key="10">
    <source>
        <dbReference type="SAM" id="MobiDB-lite"/>
    </source>
</evidence>
<dbReference type="Proteomes" id="UP001165065">
    <property type="component" value="Unassembled WGS sequence"/>
</dbReference>
<organism evidence="12 13">
    <name type="scientific">Triparma columacea</name>
    <dbReference type="NCBI Taxonomy" id="722753"/>
    <lineage>
        <taxon>Eukaryota</taxon>
        <taxon>Sar</taxon>
        <taxon>Stramenopiles</taxon>
        <taxon>Ochrophyta</taxon>
        <taxon>Bolidophyceae</taxon>
        <taxon>Parmales</taxon>
        <taxon>Triparmaceae</taxon>
        <taxon>Triparma</taxon>
    </lineage>
</organism>
<dbReference type="InterPro" id="IPR034556">
    <property type="entry name" value="tRNA_wybutosine-synthase"/>
</dbReference>
<dbReference type="GO" id="GO:0051539">
    <property type="term" value="F:4 iron, 4 sulfur cluster binding"/>
    <property type="evidence" value="ECO:0007669"/>
    <property type="project" value="UniProtKB-KW"/>
</dbReference>
<keyword evidence="4" id="KW-0819">tRNA processing</keyword>
<keyword evidence="2" id="KW-0004">4Fe-4S</keyword>
<feature type="compositionally biased region" description="Basic and acidic residues" evidence="10">
    <location>
        <begin position="76"/>
        <end position="89"/>
    </location>
</feature>
<keyword evidence="3" id="KW-0949">S-adenosyl-L-methionine</keyword>
<evidence type="ECO:0000259" key="11">
    <source>
        <dbReference type="PROSITE" id="PS51918"/>
    </source>
</evidence>
<comment type="caution">
    <text evidence="12">The sequence shown here is derived from an EMBL/GenBank/DDBJ whole genome shotgun (WGS) entry which is preliminary data.</text>
</comment>
<dbReference type="InterPro" id="IPR013785">
    <property type="entry name" value="Aldolase_TIM"/>
</dbReference>
<evidence type="ECO:0000256" key="3">
    <source>
        <dbReference type="ARBA" id="ARBA00022691"/>
    </source>
</evidence>
<feature type="domain" description="Radical SAM core" evidence="11">
    <location>
        <begin position="244"/>
        <end position="488"/>
    </location>
</feature>
<name>A0A9W7GGC3_9STRA</name>
<evidence type="ECO:0000256" key="6">
    <source>
        <dbReference type="ARBA" id="ARBA00023004"/>
    </source>
</evidence>
<evidence type="ECO:0000256" key="2">
    <source>
        <dbReference type="ARBA" id="ARBA00022485"/>
    </source>
</evidence>
<evidence type="ECO:0000256" key="7">
    <source>
        <dbReference type="ARBA" id="ARBA00023014"/>
    </source>
</evidence>
<dbReference type="Gene3D" id="3.20.20.70">
    <property type="entry name" value="Aldolase class I"/>
    <property type="match status" value="1"/>
</dbReference>
<dbReference type="SFLD" id="SFLDF00284">
    <property type="entry name" value="tRNA_wybutosine-synthesizing"/>
    <property type="match status" value="1"/>
</dbReference>
<feature type="region of interest" description="Disordered" evidence="10">
    <location>
        <begin position="1"/>
        <end position="22"/>
    </location>
</feature>
<gene>
    <name evidence="12" type="ORF">TrCOL_g10384</name>
</gene>
<keyword evidence="7" id="KW-0411">Iron-sulfur</keyword>
<protein>
    <recommendedName>
        <fullName evidence="11">Radical SAM core domain-containing protein</fullName>
    </recommendedName>
</protein>
<keyword evidence="6" id="KW-0408">Iron</keyword>
<dbReference type="GO" id="GO:0102521">
    <property type="term" value="F:tRNA-4-demethylwyosine synthase activity"/>
    <property type="evidence" value="ECO:0007669"/>
    <property type="project" value="UniProtKB-EC"/>
</dbReference>
<keyword evidence="8" id="KW-0456">Lyase</keyword>